<evidence type="ECO:0000259" key="1">
    <source>
        <dbReference type="PROSITE" id="PS50141"/>
    </source>
</evidence>
<dbReference type="InterPro" id="IPR002466">
    <property type="entry name" value="A_deamin"/>
</dbReference>
<dbReference type="GO" id="GO:0005730">
    <property type="term" value="C:nucleolus"/>
    <property type="evidence" value="ECO:0007669"/>
    <property type="project" value="TreeGrafter"/>
</dbReference>
<dbReference type="Proteomes" id="UP000007431">
    <property type="component" value="Unassembled WGS sequence"/>
</dbReference>
<dbReference type="AlphaFoldDB" id="D8PLF7"/>
<dbReference type="OMA" id="HPKKITY"/>
<proteinExistence type="predicted"/>
<dbReference type="KEGG" id="scm:SCHCO_02540792"/>
<keyword evidence="3" id="KW-1185">Reference proteome</keyword>
<dbReference type="GO" id="GO:0005737">
    <property type="term" value="C:cytoplasm"/>
    <property type="evidence" value="ECO:0007669"/>
    <property type="project" value="TreeGrafter"/>
</dbReference>
<gene>
    <name evidence="2" type="ORF">SCHCODRAFT_47584</name>
</gene>
<reference evidence="2 3" key="1">
    <citation type="journal article" date="2010" name="Nat. Biotechnol.">
        <title>Genome sequence of the model mushroom Schizophyllum commune.</title>
        <authorList>
            <person name="Ohm R.A."/>
            <person name="de Jong J.F."/>
            <person name="Lugones L.G."/>
            <person name="Aerts A."/>
            <person name="Kothe E."/>
            <person name="Stajich J.E."/>
            <person name="de Vries R.P."/>
            <person name="Record E."/>
            <person name="Levasseur A."/>
            <person name="Baker S.E."/>
            <person name="Bartholomew K.A."/>
            <person name="Coutinho P.M."/>
            <person name="Erdmann S."/>
            <person name="Fowler T.J."/>
            <person name="Gathman A.C."/>
            <person name="Lombard V."/>
            <person name="Henrissat B."/>
            <person name="Knabe N."/>
            <person name="Kuees U."/>
            <person name="Lilly W.W."/>
            <person name="Lindquist E."/>
            <person name="Lucas S."/>
            <person name="Magnuson J.K."/>
            <person name="Piumi F."/>
            <person name="Raudaskoski M."/>
            <person name="Salamov A."/>
            <person name="Schmutz J."/>
            <person name="Schwarze F.W.M.R."/>
            <person name="vanKuyk P.A."/>
            <person name="Horton J.S."/>
            <person name="Grigoriev I.V."/>
            <person name="Woesten H.A.B."/>
        </authorList>
    </citation>
    <scope>NUCLEOTIDE SEQUENCE [LARGE SCALE GENOMIC DNA]</scope>
    <source>
        <strain evidence="3">H4-8 / FGSC 9210</strain>
    </source>
</reference>
<dbReference type="SMART" id="SM00552">
    <property type="entry name" value="ADEAMc"/>
    <property type="match status" value="1"/>
</dbReference>
<dbReference type="GeneID" id="9588782"/>
<dbReference type="EMBL" id="GL377302">
    <property type="protein sequence ID" value="EFJ03385.1"/>
    <property type="molecule type" value="Genomic_DNA"/>
</dbReference>
<evidence type="ECO:0000313" key="3">
    <source>
        <dbReference type="Proteomes" id="UP000007431"/>
    </source>
</evidence>
<dbReference type="VEuPathDB" id="FungiDB:SCHCODRAFT_02540792"/>
<dbReference type="PROSITE" id="PS50141">
    <property type="entry name" value="A_DEAMIN_EDITASE"/>
    <property type="match status" value="1"/>
</dbReference>
<dbReference type="GO" id="GO:0003726">
    <property type="term" value="F:double-stranded RNA adenosine deaminase activity"/>
    <property type="evidence" value="ECO:0007669"/>
    <property type="project" value="TreeGrafter"/>
</dbReference>
<accession>D8PLF7</accession>
<protein>
    <recommendedName>
        <fullName evidence="1">A to I editase domain-containing protein</fullName>
    </recommendedName>
</protein>
<organism evidence="3">
    <name type="scientific">Schizophyllum commune (strain H4-8 / FGSC 9210)</name>
    <name type="common">Split gill fungus</name>
    <dbReference type="NCBI Taxonomy" id="578458"/>
    <lineage>
        <taxon>Eukaryota</taxon>
        <taxon>Fungi</taxon>
        <taxon>Dikarya</taxon>
        <taxon>Basidiomycota</taxon>
        <taxon>Agaricomycotina</taxon>
        <taxon>Agaricomycetes</taxon>
        <taxon>Agaricomycetidae</taxon>
        <taxon>Agaricales</taxon>
        <taxon>Schizophyllaceae</taxon>
        <taxon>Schizophyllum</taxon>
    </lineage>
</organism>
<dbReference type="GO" id="GO:0006382">
    <property type="term" value="P:adenosine to inosine editing"/>
    <property type="evidence" value="ECO:0007669"/>
    <property type="project" value="TreeGrafter"/>
</dbReference>
<dbReference type="eggNOG" id="KOG2777">
    <property type="taxonomic scope" value="Eukaryota"/>
</dbReference>
<dbReference type="FunCoup" id="D8PLF7">
    <property type="interactions" value="409"/>
</dbReference>
<dbReference type="Pfam" id="PF02137">
    <property type="entry name" value="A_deamin"/>
    <property type="match status" value="1"/>
</dbReference>
<evidence type="ECO:0000313" key="2">
    <source>
        <dbReference type="EMBL" id="EFJ03385.1"/>
    </source>
</evidence>
<dbReference type="RefSeq" id="XP_003038287.1">
    <property type="nucleotide sequence ID" value="XM_003038241.1"/>
</dbReference>
<dbReference type="STRING" id="578458.D8PLF7"/>
<sequence length="414" mass="44844">MGSSNTLPADLEVRSVFEVYSSTGYKPSNASQFTILAAFFLYRSPPSPSSDTAEIKIISLGTGTKCLPTSQLPLHGEALHDSHAEIIARRGAIRWFLEEIQRMSQSDSEDSEWVSKASEGTYTLCEGVHVGLYISTLPCGDASTRFLAAAPQDAEIAALKESAVRPVVDPTTAARGRDNYALTGVLRTKPGRADAPPTMSMSCSDKIAAWSVLGFQGALASLVLPKPIHIDHIVVGDVPEDMRDTVLEDCERALWKRAGPTAHRPVISFISLDFMHSRAAVSSALGTPCNTSSNESLSWIADAVPPCEIIVNGTRRGVPPRHQLRPKSIPRISQLGLFRVFCSLRPVPYASLGTTYYEIKNTAQEYTLAKSQLIGPQGAFAGWQRSDPTLQKFDAEGNIVKDVHQAQCSQSDLS</sequence>
<dbReference type="InParanoid" id="D8PLF7"/>
<dbReference type="GO" id="GO:0003725">
    <property type="term" value="F:double-stranded RNA binding"/>
    <property type="evidence" value="ECO:0007669"/>
    <property type="project" value="TreeGrafter"/>
</dbReference>
<dbReference type="GO" id="GO:0008251">
    <property type="term" value="F:tRNA-specific adenosine deaminase activity"/>
    <property type="evidence" value="ECO:0007669"/>
    <property type="project" value="TreeGrafter"/>
</dbReference>
<dbReference type="PANTHER" id="PTHR10910:SF62">
    <property type="entry name" value="AT07585P-RELATED"/>
    <property type="match status" value="1"/>
</dbReference>
<dbReference type="GO" id="GO:0006396">
    <property type="term" value="P:RNA processing"/>
    <property type="evidence" value="ECO:0007669"/>
    <property type="project" value="InterPro"/>
</dbReference>
<name>D8PLF7_SCHCM</name>
<dbReference type="HOGENOM" id="CLU_005382_5_1_1"/>
<dbReference type="OrthoDB" id="10268011at2759"/>
<dbReference type="PANTHER" id="PTHR10910">
    <property type="entry name" value="EUKARYOTE SPECIFIC DSRNA BINDING PROTEIN"/>
    <property type="match status" value="1"/>
</dbReference>
<feature type="domain" description="A to I editase" evidence="1">
    <location>
        <begin position="59"/>
        <end position="393"/>
    </location>
</feature>